<evidence type="ECO:0000256" key="6">
    <source>
        <dbReference type="ARBA" id="ARBA00023211"/>
    </source>
</evidence>
<dbReference type="GO" id="GO:0051484">
    <property type="term" value="P:isopentenyl diphosphate biosynthetic process, methylerythritol 4-phosphate pathway involved in terpenoid biosynthetic process"/>
    <property type="evidence" value="ECO:0007669"/>
    <property type="project" value="UniProtKB-ARBA"/>
</dbReference>
<feature type="binding site" evidence="9">
    <location>
        <position position="150"/>
    </location>
    <ligand>
        <name>Mn(2+)</name>
        <dbReference type="ChEBI" id="CHEBI:29035"/>
    </ligand>
</feature>
<feature type="binding site" evidence="9">
    <location>
        <position position="11"/>
    </location>
    <ligand>
        <name>NADPH</name>
        <dbReference type="ChEBI" id="CHEBI:57783"/>
    </ligand>
</feature>
<evidence type="ECO:0000256" key="1">
    <source>
        <dbReference type="ARBA" id="ARBA00005094"/>
    </source>
</evidence>
<evidence type="ECO:0000259" key="11">
    <source>
        <dbReference type="Pfam" id="PF08436"/>
    </source>
</evidence>
<dbReference type="GO" id="GO:0016853">
    <property type="term" value="F:isomerase activity"/>
    <property type="evidence" value="ECO:0007669"/>
    <property type="project" value="UniProtKB-KW"/>
</dbReference>
<keyword evidence="3 9" id="KW-0479">Metal-binding</keyword>
<dbReference type="Gene3D" id="3.40.50.720">
    <property type="entry name" value="NAD(P)-binding Rossmann-like Domain"/>
    <property type="match status" value="1"/>
</dbReference>
<evidence type="ECO:0000256" key="9">
    <source>
        <dbReference type="HAMAP-Rule" id="MF_00183"/>
    </source>
</evidence>
<keyword evidence="4 9" id="KW-0521">NADP</keyword>
<dbReference type="HAMAP" id="MF_00183">
    <property type="entry name" value="DXP_reductoisom"/>
    <property type="match status" value="1"/>
</dbReference>
<dbReference type="InterPro" id="IPR013644">
    <property type="entry name" value="DXP_reductoisomerase_C"/>
</dbReference>
<feature type="binding site" evidence="9">
    <location>
        <position position="221"/>
    </location>
    <ligand>
        <name>Mn(2+)</name>
        <dbReference type="ChEBI" id="CHEBI:29035"/>
    </ligand>
</feature>
<feature type="binding site" evidence="9">
    <location>
        <position position="125"/>
    </location>
    <ligand>
        <name>1-deoxy-D-xylulose 5-phosphate</name>
        <dbReference type="ChEBI" id="CHEBI:57792"/>
    </ligand>
</feature>
<comment type="catalytic activity">
    <reaction evidence="8">
        <text>2-C-methyl-D-erythritol 4-phosphate + NADP(+) = 1-deoxy-D-xylulose 5-phosphate + NADPH + H(+)</text>
        <dbReference type="Rhea" id="RHEA:13717"/>
        <dbReference type="ChEBI" id="CHEBI:15378"/>
        <dbReference type="ChEBI" id="CHEBI:57783"/>
        <dbReference type="ChEBI" id="CHEBI:57792"/>
        <dbReference type="ChEBI" id="CHEBI:58262"/>
        <dbReference type="ChEBI" id="CHEBI:58349"/>
        <dbReference type="EC" id="1.1.1.267"/>
    </reaction>
    <physiologicalReaction direction="right-to-left" evidence="8">
        <dbReference type="Rhea" id="RHEA:13719"/>
    </physiologicalReaction>
</comment>
<dbReference type="InterPro" id="IPR026877">
    <property type="entry name" value="DXPR_C"/>
</dbReference>
<dbReference type="SUPFAM" id="SSF69055">
    <property type="entry name" value="1-deoxy-D-xylulose-5-phosphate reductoisomerase, C-terminal domain"/>
    <property type="match status" value="1"/>
</dbReference>
<dbReference type="Pfam" id="PF13288">
    <property type="entry name" value="DXPR_C"/>
    <property type="match status" value="1"/>
</dbReference>
<feature type="binding site" evidence="9">
    <location>
        <position position="152"/>
    </location>
    <ligand>
        <name>1-deoxy-D-xylulose 5-phosphate</name>
        <dbReference type="ChEBI" id="CHEBI:57792"/>
    </ligand>
</feature>
<comment type="function">
    <text evidence="9">Catalyzes the NADPH-dependent rearrangement and reduction of 1-deoxy-D-xylulose-5-phosphate (DXP) to 2-C-methyl-D-erythritol 4-phosphate (MEP).</text>
</comment>
<feature type="binding site" evidence="9">
    <location>
        <position position="199"/>
    </location>
    <ligand>
        <name>1-deoxy-D-xylulose 5-phosphate</name>
        <dbReference type="ChEBI" id="CHEBI:57792"/>
    </ligand>
</feature>
<name>A0A7C4ARK8_9BACT</name>
<dbReference type="PIRSF" id="PIRSF006205">
    <property type="entry name" value="Dxp_reductismrs"/>
    <property type="match status" value="1"/>
</dbReference>
<evidence type="ECO:0000256" key="8">
    <source>
        <dbReference type="ARBA" id="ARBA00048543"/>
    </source>
</evidence>
<feature type="domain" description="DXP reductoisomerase C-terminal" evidence="12">
    <location>
        <begin position="261"/>
        <end position="376"/>
    </location>
</feature>
<dbReference type="FunFam" id="3.40.50.720:FF:000045">
    <property type="entry name" value="1-deoxy-D-xylulose 5-phosphate reductoisomerase"/>
    <property type="match status" value="1"/>
</dbReference>
<evidence type="ECO:0000256" key="5">
    <source>
        <dbReference type="ARBA" id="ARBA00023002"/>
    </source>
</evidence>
<dbReference type="Gene3D" id="1.10.1740.10">
    <property type="match status" value="1"/>
</dbReference>
<keyword evidence="9" id="KW-0460">Magnesium</keyword>
<feature type="binding site" evidence="9">
    <location>
        <position position="13"/>
    </location>
    <ligand>
        <name>NADPH</name>
        <dbReference type="ChEBI" id="CHEBI:57783"/>
    </ligand>
</feature>
<proteinExistence type="inferred from homology"/>
<feature type="binding site" evidence="9">
    <location>
        <position position="217"/>
    </location>
    <ligand>
        <name>1-deoxy-D-xylulose 5-phosphate</name>
        <dbReference type="ChEBI" id="CHEBI:57792"/>
    </ligand>
</feature>
<dbReference type="InterPro" id="IPR036291">
    <property type="entry name" value="NAD(P)-bd_dom_sf"/>
</dbReference>
<feature type="binding site" evidence="9">
    <location>
        <position position="152"/>
    </location>
    <ligand>
        <name>Mn(2+)</name>
        <dbReference type="ChEBI" id="CHEBI:29035"/>
    </ligand>
</feature>
<protein>
    <recommendedName>
        <fullName evidence="9">1-deoxy-D-xylulose 5-phosphate reductoisomerase</fullName>
        <shortName evidence="9">DXP reductoisomerase</shortName>
        <ecNumber evidence="9">1.1.1.267</ecNumber>
    </recommendedName>
    <alternativeName>
        <fullName evidence="9">1-deoxyxylulose-5-phosphate reductoisomerase</fullName>
    </alternativeName>
    <alternativeName>
        <fullName evidence="9">2-C-methyl-D-erythritol 4-phosphate synthase</fullName>
    </alternativeName>
</protein>
<reference evidence="13" key="1">
    <citation type="journal article" date="2020" name="mSystems">
        <title>Genome- and Community-Level Interaction Insights into Carbon Utilization and Element Cycling Functions of Hydrothermarchaeota in Hydrothermal Sediment.</title>
        <authorList>
            <person name="Zhou Z."/>
            <person name="Liu Y."/>
            <person name="Xu W."/>
            <person name="Pan J."/>
            <person name="Luo Z.H."/>
            <person name="Li M."/>
        </authorList>
    </citation>
    <scope>NUCLEOTIDE SEQUENCE [LARGE SCALE GENOMIC DNA]</scope>
    <source>
        <strain evidence="13">SpSt-769</strain>
    </source>
</reference>
<dbReference type="GO" id="GO:0070402">
    <property type="term" value="F:NADPH binding"/>
    <property type="evidence" value="ECO:0007669"/>
    <property type="project" value="InterPro"/>
</dbReference>
<evidence type="ECO:0000259" key="12">
    <source>
        <dbReference type="Pfam" id="PF13288"/>
    </source>
</evidence>
<dbReference type="Pfam" id="PF02670">
    <property type="entry name" value="DXP_reductoisom"/>
    <property type="match status" value="1"/>
</dbReference>
<accession>A0A7C4ARK8</accession>
<evidence type="ECO:0000256" key="7">
    <source>
        <dbReference type="ARBA" id="ARBA00023229"/>
    </source>
</evidence>
<keyword evidence="6 9" id="KW-0464">Manganese</keyword>
<dbReference type="EMBL" id="DTGT01000177">
    <property type="protein sequence ID" value="HGH60764.1"/>
    <property type="molecule type" value="Genomic_DNA"/>
</dbReference>
<feature type="binding site" evidence="9">
    <location>
        <position position="126"/>
    </location>
    <ligand>
        <name>NADPH</name>
        <dbReference type="ChEBI" id="CHEBI:57783"/>
    </ligand>
</feature>
<feature type="binding site" evidence="9">
    <location>
        <position position="36"/>
    </location>
    <ligand>
        <name>NADPH</name>
        <dbReference type="ChEBI" id="CHEBI:57783"/>
    </ligand>
</feature>
<dbReference type="InterPro" id="IPR013512">
    <property type="entry name" value="DXP_reductoisomerase_N"/>
</dbReference>
<dbReference type="InterPro" id="IPR036169">
    <property type="entry name" value="DXPR_C_sf"/>
</dbReference>
<feature type="binding site" evidence="9">
    <location>
        <position position="38"/>
    </location>
    <ligand>
        <name>NADPH</name>
        <dbReference type="ChEBI" id="CHEBI:57783"/>
    </ligand>
</feature>
<dbReference type="SUPFAM" id="SSF55347">
    <property type="entry name" value="Glyceraldehyde-3-phosphate dehydrogenase-like, C-terminal domain"/>
    <property type="match status" value="1"/>
</dbReference>
<feature type="domain" description="1-deoxy-D-xylulose 5-phosphate reductoisomerase N-terminal" evidence="10">
    <location>
        <begin position="4"/>
        <end position="132"/>
    </location>
</feature>
<feature type="binding site" evidence="9">
    <location>
        <position position="10"/>
    </location>
    <ligand>
        <name>NADPH</name>
        <dbReference type="ChEBI" id="CHEBI:57783"/>
    </ligand>
</feature>
<keyword evidence="7 9" id="KW-0414">Isoprene biosynthesis</keyword>
<dbReference type="NCBIfam" id="TIGR00243">
    <property type="entry name" value="Dxr"/>
    <property type="match status" value="1"/>
</dbReference>
<evidence type="ECO:0000256" key="4">
    <source>
        <dbReference type="ARBA" id="ARBA00022857"/>
    </source>
</evidence>
<comment type="pathway">
    <text evidence="1 9">Isoprenoid biosynthesis; isopentenyl diphosphate biosynthesis via DXP pathway; isopentenyl diphosphate from 1-deoxy-D-xylulose 5-phosphate: step 1/6.</text>
</comment>
<evidence type="ECO:0000259" key="10">
    <source>
        <dbReference type="Pfam" id="PF02670"/>
    </source>
</evidence>
<dbReference type="GO" id="GO:0030145">
    <property type="term" value="F:manganese ion binding"/>
    <property type="evidence" value="ECO:0007669"/>
    <property type="project" value="TreeGrafter"/>
</dbReference>
<evidence type="ECO:0000313" key="13">
    <source>
        <dbReference type="EMBL" id="HGH60764.1"/>
    </source>
</evidence>
<comment type="caution">
    <text evidence="9">Lacks conserved residue(s) required for the propagation of feature annotation.</text>
</comment>
<dbReference type="GO" id="GO:0030604">
    <property type="term" value="F:1-deoxy-D-xylulose-5-phosphate reductoisomerase activity"/>
    <property type="evidence" value="ECO:0007669"/>
    <property type="project" value="UniProtKB-UniRule"/>
</dbReference>
<feature type="binding site" evidence="9">
    <location>
        <position position="218"/>
    </location>
    <ligand>
        <name>1-deoxy-D-xylulose 5-phosphate</name>
        <dbReference type="ChEBI" id="CHEBI:57792"/>
    </ligand>
</feature>
<dbReference type="EC" id="1.1.1.267" evidence="9"/>
<comment type="cofactor">
    <cofactor evidence="9">
        <name>Mg(2+)</name>
        <dbReference type="ChEBI" id="CHEBI:18420"/>
    </cofactor>
    <cofactor evidence="9">
        <name>Mn(2+)</name>
        <dbReference type="ChEBI" id="CHEBI:29035"/>
    </cofactor>
</comment>
<gene>
    <name evidence="9" type="primary">dxr</name>
    <name evidence="13" type="ORF">ENV54_05640</name>
</gene>
<feature type="domain" description="1-deoxy-D-xylulose 5-phosphate reductoisomerase C-terminal" evidence="11">
    <location>
        <begin position="146"/>
        <end position="229"/>
    </location>
</feature>
<keyword evidence="13" id="KW-0413">Isomerase</keyword>
<organism evidence="13">
    <name type="scientific">Desulfomonile tiedjei</name>
    <dbReference type="NCBI Taxonomy" id="2358"/>
    <lineage>
        <taxon>Bacteria</taxon>
        <taxon>Pseudomonadati</taxon>
        <taxon>Thermodesulfobacteriota</taxon>
        <taxon>Desulfomonilia</taxon>
        <taxon>Desulfomonilales</taxon>
        <taxon>Desulfomonilaceae</taxon>
        <taxon>Desulfomonile</taxon>
    </lineage>
</organism>
<dbReference type="PANTHER" id="PTHR30525">
    <property type="entry name" value="1-DEOXY-D-XYLULOSE 5-PHOSPHATE REDUCTOISOMERASE"/>
    <property type="match status" value="1"/>
</dbReference>
<feature type="binding site" evidence="9">
    <location>
        <position position="221"/>
    </location>
    <ligand>
        <name>1-deoxy-D-xylulose 5-phosphate</name>
        <dbReference type="ChEBI" id="CHEBI:57792"/>
    </ligand>
</feature>
<feature type="binding site" evidence="9">
    <location>
        <position position="176"/>
    </location>
    <ligand>
        <name>1-deoxy-D-xylulose 5-phosphate</name>
        <dbReference type="ChEBI" id="CHEBI:57792"/>
    </ligand>
</feature>
<comment type="caution">
    <text evidence="13">The sequence shown here is derived from an EMBL/GenBank/DDBJ whole genome shotgun (WGS) entry which is preliminary data.</text>
</comment>
<dbReference type="UniPathway" id="UPA00056">
    <property type="reaction ID" value="UER00092"/>
</dbReference>
<keyword evidence="5 9" id="KW-0560">Oxidoreductase</keyword>
<evidence type="ECO:0000256" key="3">
    <source>
        <dbReference type="ARBA" id="ARBA00022723"/>
    </source>
</evidence>
<feature type="binding site" evidence="9">
    <location>
        <position position="212"/>
    </location>
    <ligand>
        <name>1-deoxy-D-xylulose 5-phosphate</name>
        <dbReference type="ChEBI" id="CHEBI:57792"/>
    </ligand>
</feature>
<comment type="similarity">
    <text evidence="2 9">Belongs to the DXR family.</text>
</comment>
<dbReference type="SUPFAM" id="SSF51735">
    <property type="entry name" value="NAD(P)-binding Rossmann-fold domains"/>
    <property type="match status" value="1"/>
</dbReference>
<feature type="binding site" evidence="9">
    <location>
        <position position="205"/>
    </location>
    <ligand>
        <name>NADPH</name>
        <dbReference type="ChEBI" id="CHEBI:57783"/>
    </ligand>
</feature>
<feature type="binding site" evidence="9">
    <location>
        <position position="12"/>
    </location>
    <ligand>
        <name>NADPH</name>
        <dbReference type="ChEBI" id="CHEBI:57783"/>
    </ligand>
</feature>
<dbReference type="PANTHER" id="PTHR30525:SF0">
    <property type="entry name" value="1-DEOXY-D-XYLULOSE 5-PHOSPHATE REDUCTOISOMERASE, CHLOROPLASTIC"/>
    <property type="match status" value="1"/>
</dbReference>
<feature type="binding site" evidence="9">
    <location>
        <position position="151"/>
    </location>
    <ligand>
        <name>1-deoxy-D-xylulose 5-phosphate</name>
        <dbReference type="ChEBI" id="CHEBI:57792"/>
    </ligand>
</feature>
<dbReference type="Pfam" id="PF08436">
    <property type="entry name" value="DXP_redisom_C"/>
    <property type="match status" value="1"/>
</dbReference>
<dbReference type="AlphaFoldDB" id="A0A7C4ARK8"/>
<dbReference type="InterPro" id="IPR003821">
    <property type="entry name" value="DXP_reductoisomerase"/>
</dbReference>
<evidence type="ECO:0000256" key="2">
    <source>
        <dbReference type="ARBA" id="ARBA00006825"/>
    </source>
</evidence>
<feature type="binding site" evidence="9">
    <location>
        <position position="37"/>
    </location>
    <ligand>
        <name>NADPH</name>
        <dbReference type="ChEBI" id="CHEBI:57783"/>
    </ligand>
</feature>
<sequence length="391" mass="42883">MKKIAVLGSTGSIGVQTLDVVRCHPELFQIVGLAAGRNLELLEAQTREFRPAIVSCWSEQDSFELKRRVSDMKVSPRFVSGLDGAQVVATWGDCDLVVSGLPGSIGLRPSFAAVEAGKDVALATKEVLVMAGELFMNSVASRGIRLLPVDSEQSAIFQCLQGNKDEKVRRIILTASGGPFRDLPPDQMNTITVEMALRHPRWKMGPKVTIDSATLMNKGLEVIEARWLFNVKPSEIEIVLHPESIVHSMVEFQDGALIAQLGDADMRIPISYALAYPNRISSGADHLHFPSVKQLTFIEPDTQKFPLLTAAYHVLQDPHPSSAVILNAADEVAVDLFLNHQIPFDAISSIVLDALDSTASAPARTIEDIEALHDQVVKKVREKWQSPKVYH</sequence>